<name>T1J4J9_STRMM</name>
<reference evidence="2" key="1">
    <citation type="submission" date="2011-05" db="EMBL/GenBank/DDBJ databases">
        <authorList>
            <person name="Richards S.R."/>
            <person name="Qu J."/>
            <person name="Jiang H."/>
            <person name="Jhangiani S.N."/>
            <person name="Agravi P."/>
            <person name="Goodspeed R."/>
            <person name="Gross S."/>
            <person name="Mandapat C."/>
            <person name="Jackson L."/>
            <person name="Mathew T."/>
            <person name="Pu L."/>
            <person name="Thornton R."/>
            <person name="Saada N."/>
            <person name="Wilczek-Boney K.B."/>
            <person name="Lee S."/>
            <person name="Kovar C."/>
            <person name="Wu Y."/>
            <person name="Scherer S.E."/>
            <person name="Worley K.C."/>
            <person name="Muzny D.M."/>
            <person name="Gibbs R."/>
        </authorList>
    </citation>
    <scope>NUCLEOTIDE SEQUENCE</scope>
    <source>
        <strain evidence="2">Brora</strain>
    </source>
</reference>
<sequence>MQSPLNGVFNFRNWTLMTWRATDLQLYLNFIGIKEEFSVQNLKDANLILLFNKKKCGLPFGFQPKEGATFNKSIMLMNTRGSECDSVFSAIHIPIPKQPVVDKAQRSSSCFYKSYEYNVKDTSKRQFDKRQNFKLISVRKRAGHPRLPTGGLNGVDLYVSQWFLTRFKSESTYAKLPVYHLERPKESRNFFMSSDESNHCRRNSGIDIMYDDIPDVLDLDRFKDKLTTVGKY</sequence>
<keyword evidence="2" id="KW-1185">Reference proteome</keyword>
<evidence type="ECO:0000313" key="1">
    <source>
        <dbReference type="EnsemblMetazoa" id="SMAR008537-PA"/>
    </source>
</evidence>
<dbReference type="HOGENOM" id="CLU_1196195_0_0_1"/>
<proteinExistence type="predicted"/>
<accession>T1J4J9</accession>
<dbReference type="EMBL" id="JH431845">
    <property type="status" value="NOT_ANNOTATED_CDS"/>
    <property type="molecule type" value="Genomic_DNA"/>
</dbReference>
<organism evidence="1 2">
    <name type="scientific">Strigamia maritima</name>
    <name type="common">European centipede</name>
    <name type="synonym">Geophilus maritimus</name>
    <dbReference type="NCBI Taxonomy" id="126957"/>
    <lineage>
        <taxon>Eukaryota</taxon>
        <taxon>Metazoa</taxon>
        <taxon>Ecdysozoa</taxon>
        <taxon>Arthropoda</taxon>
        <taxon>Myriapoda</taxon>
        <taxon>Chilopoda</taxon>
        <taxon>Pleurostigmophora</taxon>
        <taxon>Geophilomorpha</taxon>
        <taxon>Linotaeniidae</taxon>
        <taxon>Strigamia</taxon>
    </lineage>
</organism>
<dbReference type="AlphaFoldDB" id="T1J4J9"/>
<reference evidence="1" key="2">
    <citation type="submission" date="2015-02" db="UniProtKB">
        <authorList>
            <consortium name="EnsemblMetazoa"/>
        </authorList>
    </citation>
    <scope>IDENTIFICATION</scope>
</reference>
<dbReference type="EnsemblMetazoa" id="SMAR008537-RA">
    <property type="protein sequence ID" value="SMAR008537-PA"/>
    <property type="gene ID" value="SMAR008537"/>
</dbReference>
<evidence type="ECO:0000313" key="2">
    <source>
        <dbReference type="Proteomes" id="UP000014500"/>
    </source>
</evidence>
<protein>
    <submittedName>
        <fullName evidence="1">Uncharacterized protein</fullName>
    </submittedName>
</protein>
<dbReference type="Proteomes" id="UP000014500">
    <property type="component" value="Unassembled WGS sequence"/>
</dbReference>